<dbReference type="OrthoDB" id="9779501at2"/>
<evidence type="ECO:0008006" key="3">
    <source>
        <dbReference type="Google" id="ProtNLM"/>
    </source>
</evidence>
<dbReference type="STRING" id="1121400.SAMN02746065_10579"/>
<keyword evidence="2" id="KW-1185">Reference proteome</keyword>
<dbReference type="InterPro" id="IPR027417">
    <property type="entry name" value="P-loop_NTPase"/>
</dbReference>
<evidence type="ECO:0000313" key="1">
    <source>
        <dbReference type="EMBL" id="SMC59966.1"/>
    </source>
</evidence>
<dbReference type="AlphaFoldDB" id="A0A1W2AH16"/>
<sequence length="227" mass="24802">MEVKGIVIIAGNYGSGKTETSVNLALHGKKAGLAVSIVDLDLVNPYFRTREARDVLTRQGINVVLPDEKYMHADLPILSPKVAGIIKNSSDLTILDAGGDDVGVTVLAALADSMAEHTVQMLQVVNPYRPFTETVEGCLKIKEEIEISSKLKVTGWVSNANLIDDTTPQDIYRGYDLVQALALKTGIPVEFITASTELMDGLDLSRFDCPVLPIERKLAPPWRRSRQ</sequence>
<dbReference type="EMBL" id="FWXY01000005">
    <property type="protein sequence ID" value="SMC59966.1"/>
    <property type="molecule type" value="Genomic_DNA"/>
</dbReference>
<accession>A0A1W2AH16</accession>
<reference evidence="1 2" key="1">
    <citation type="submission" date="2017-04" db="EMBL/GenBank/DDBJ databases">
        <authorList>
            <person name="Afonso C.L."/>
            <person name="Miller P.J."/>
            <person name="Scott M.A."/>
            <person name="Spackman E."/>
            <person name="Goraichik I."/>
            <person name="Dimitrov K.M."/>
            <person name="Suarez D.L."/>
            <person name="Swayne D.E."/>
        </authorList>
    </citation>
    <scope>NUCLEOTIDE SEQUENCE [LARGE SCALE GENOMIC DNA]</scope>
    <source>
        <strain evidence="1 2">DSM 3385</strain>
    </source>
</reference>
<dbReference type="SUPFAM" id="SSF52540">
    <property type="entry name" value="P-loop containing nucleoside triphosphate hydrolases"/>
    <property type="match status" value="1"/>
</dbReference>
<organism evidence="1 2">
    <name type="scientific">Desulfocicer vacuolatum DSM 3385</name>
    <dbReference type="NCBI Taxonomy" id="1121400"/>
    <lineage>
        <taxon>Bacteria</taxon>
        <taxon>Pseudomonadati</taxon>
        <taxon>Thermodesulfobacteriota</taxon>
        <taxon>Desulfobacteria</taxon>
        <taxon>Desulfobacterales</taxon>
        <taxon>Desulfobacteraceae</taxon>
        <taxon>Desulfocicer</taxon>
    </lineage>
</organism>
<gene>
    <name evidence="1" type="ORF">SAMN02746065_10579</name>
</gene>
<protein>
    <recommendedName>
        <fullName evidence="3">Cobalamin biosynthesis protein CbiA</fullName>
    </recommendedName>
</protein>
<name>A0A1W2AH16_9BACT</name>
<dbReference type="Gene3D" id="3.40.50.300">
    <property type="entry name" value="P-loop containing nucleotide triphosphate hydrolases"/>
    <property type="match status" value="1"/>
</dbReference>
<evidence type="ECO:0000313" key="2">
    <source>
        <dbReference type="Proteomes" id="UP000192418"/>
    </source>
</evidence>
<dbReference type="Proteomes" id="UP000192418">
    <property type="component" value="Unassembled WGS sequence"/>
</dbReference>
<proteinExistence type="predicted"/>